<dbReference type="EMBL" id="OY569118">
    <property type="protein sequence ID" value="CAJ1000834.1"/>
    <property type="molecule type" value="Genomic_DNA"/>
</dbReference>
<name>A0AA48M3X7_9BACL</name>
<protein>
    <submittedName>
        <fullName evidence="1">Uncharacterized protein</fullName>
    </submittedName>
</protein>
<evidence type="ECO:0000313" key="2">
    <source>
        <dbReference type="Proteomes" id="UP001189619"/>
    </source>
</evidence>
<dbReference type="KEGG" id="bayd:BSPP4475_00660"/>
<sequence>MSTKWGLDQKRPNARFGRFRLKTNCFYYDVVSQGTDLPIVSRPQGLHINQPKVEKKYMAWGDGAKRAPLTTCKAKRRKTRGIQGAQVSLRRNTQMFAPCPRRVLERTLSTSLLVVKRASGPHYPCTTDFVYTLKRPNARFGRFFYIGHSFTKPWPNVNTCFTFP</sequence>
<reference evidence="1" key="1">
    <citation type="submission" date="2023-07" db="EMBL/GenBank/DDBJ databases">
        <authorList>
            <person name="Ivanov I."/>
            <person name="Teneva D."/>
            <person name="Stoikov I."/>
        </authorList>
    </citation>
    <scope>NUCLEOTIDE SEQUENCE</scope>
    <source>
        <strain evidence="1">4475</strain>
    </source>
</reference>
<proteinExistence type="predicted"/>
<gene>
    <name evidence="1" type="ORF">BSPP4475_00660</name>
</gene>
<dbReference type="AlphaFoldDB" id="A0AA48M3X7"/>
<evidence type="ECO:0000313" key="1">
    <source>
        <dbReference type="EMBL" id="CAJ1000834.1"/>
    </source>
</evidence>
<dbReference type="Proteomes" id="UP001189619">
    <property type="component" value="Chromosome"/>
</dbReference>
<keyword evidence="2" id="KW-1185">Reference proteome</keyword>
<accession>A0AA48M3X7</accession>
<organism evidence="1 2">
    <name type="scientific">Brevibacillus aydinogluensis</name>
    <dbReference type="NCBI Taxonomy" id="927786"/>
    <lineage>
        <taxon>Bacteria</taxon>
        <taxon>Bacillati</taxon>
        <taxon>Bacillota</taxon>
        <taxon>Bacilli</taxon>
        <taxon>Bacillales</taxon>
        <taxon>Paenibacillaceae</taxon>
        <taxon>Brevibacillus</taxon>
    </lineage>
</organism>